<gene>
    <name evidence="1" type="ORF">K0625_17805</name>
</gene>
<accession>A0ABS7E751</accession>
<evidence type="ECO:0008006" key="3">
    <source>
        <dbReference type="Google" id="ProtNLM"/>
    </source>
</evidence>
<keyword evidence="2" id="KW-1185">Reference proteome</keyword>
<proteinExistence type="predicted"/>
<name>A0ABS7E751_9GAMM</name>
<evidence type="ECO:0000313" key="1">
    <source>
        <dbReference type="EMBL" id="MBW8185508.1"/>
    </source>
</evidence>
<comment type="caution">
    <text evidence="1">The sequence shown here is derived from an EMBL/GenBank/DDBJ whole genome shotgun (WGS) entry which is preliminary data.</text>
</comment>
<organism evidence="1 2">
    <name type="scientific">Shewanella nanhaiensis</name>
    <dbReference type="NCBI Taxonomy" id="2864872"/>
    <lineage>
        <taxon>Bacteria</taxon>
        <taxon>Pseudomonadati</taxon>
        <taxon>Pseudomonadota</taxon>
        <taxon>Gammaproteobacteria</taxon>
        <taxon>Alteromonadales</taxon>
        <taxon>Shewanellaceae</taxon>
        <taxon>Shewanella</taxon>
    </lineage>
</organism>
<dbReference type="Proteomes" id="UP001195963">
    <property type="component" value="Unassembled WGS sequence"/>
</dbReference>
<evidence type="ECO:0000313" key="2">
    <source>
        <dbReference type="Proteomes" id="UP001195963"/>
    </source>
</evidence>
<dbReference type="EMBL" id="JAHZST010000014">
    <property type="protein sequence ID" value="MBW8185508.1"/>
    <property type="molecule type" value="Genomic_DNA"/>
</dbReference>
<sequence length="712" mass="81273">MTILQVRRELASFKKISVIISEAKGMQEVKASKSEVETSIKALGSNLERNRYSEAVAITLSLLLWDADAAIARLRRSGLLRASRYKFRSKGLEMVLDSALELLKQIQCRPDRLKYLVSLRVLLKAAPHAYKLHQGLLTRLKTRKTIVLKTLLVLVNELFVNYKPVTPNLDSDQFESLGAEDAAQAFSYILNLMREEIGVTPNCWIHVDDHLCGRFDNIYTNLLIDAAKLNEFIEVETLIEGMPYEISENGQNLMVFSTDKSFEMSIRLGYIQAEIQGAIRVQGVVKHLYKPDSGCQTMNEFMASAFQAGMDELVINILHPKERLVFAMPMSKGFFSPIMSDSFFLEEIPDVMGTGIDNFLNEDEDPCKIRISENLNIVDMTKVKRLFSFVSTAFEEKLKGIEDEENCRILKVRSVIPVIRHDALLQKLMMIFPQNKAEEMIKILTLEENEGFIDIQYKPFIKSGEYYIVSPALVARSNLSRNTIIANRMRSKLLKKPDPMQNAVAIALRETGFRVKEEFDFNINGMRETDIFCWLDGHLFVFECKNSYHPCSAHELKTSYEHIKKAEEQLDIRLNWLKTPENQAKLFMALGWDIPITKYIHTGVVTANRLFTGYTKGDHPVRQAHELINVILRGQIGRDPLPAINFWKGLKFSVTDLVDYLDGGSIVHMQMSQLQPFEKNIQLGDVSLKLCSYIMNLPQSSQGKEPFDNLDK</sequence>
<protein>
    <recommendedName>
        <fullName evidence="3">NERD domain-containing protein</fullName>
    </recommendedName>
</protein>
<dbReference type="RefSeq" id="WP_220110926.1">
    <property type="nucleotide sequence ID" value="NZ_JAHZST010000014.1"/>
</dbReference>
<reference evidence="1 2" key="1">
    <citation type="submission" date="2021-07" db="EMBL/GenBank/DDBJ databases">
        <title>Shewanella sp. nov, isolated from SCS.</title>
        <authorList>
            <person name="Cao W.R."/>
        </authorList>
    </citation>
    <scope>NUCLEOTIDE SEQUENCE [LARGE SCALE GENOMIC DNA]</scope>
    <source>
        <strain evidence="1 2">NR704-98</strain>
    </source>
</reference>